<evidence type="ECO:0000259" key="1">
    <source>
        <dbReference type="Pfam" id="PF17923"/>
    </source>
</evidence>
<dbReference type="Pfam" id="PF17923">
    <property type="entry name" value="TetR_C_18"/>
    <property type="match status" value="1"/>
</dbReference>
<dbReference type="EMBL" id="WWCJ01000015">
    <property type="protein sequence ID" value="MYN04305.1"/>
    <property type="molecule type" value="Genomic_DNA"/>
</dbReference>
<name>A0A6N9HNN1_9BURK</name>
<dbReference type="Proteomes" id="UP000448575">
    <property type="component" value="Unassembled WGS sequence"/>
</dbReference>
<organism evidence="2 3">
    <name type="scientific">Pseudoduganella guangdongensis</name>
    <dbReference type="NCBI Taxonomy" id="2692179"/>
    <lineage>
        <taxon>Bacteria</taxon>
        <taxon>Pseudomonadati</taxon>
        <taxon>Pseudomonadota</taxon>
        <taxon>Betaproteobacteria</taxon>
        <taxon>Burkholderiales</taxon>
        <taxon>Oxalobacteraceae</taxon>
        <taxon>Telluria group</taxon>
        <taxon>Pseudoduganella</taxon>
    </lineage>
</organism>
<proteinExistence type="predicted"/>
<reference evidence="2 3" key="1">
    <citation type="submission" date="2019-12" db="EMBL/GenBank/DDBJ databases">
        <title>Novel species isolated from a subtropical stream in China.</title>
        <authorList>
            <person name="Lu H."/>
        </authorList>
    </citation>
    <scope>NUCLEOTIDE SEQUENCE [LARGE SCALE GENOMIC DNA]</scope>
    <source>
        <strain evidence="2 3">DS3</strain>
    </source>
</reference>
<comment type="caution">
    <text evidence="2">The sequence shown here is derived from an EMBL/GenBank/DDBJ whole genome shotgun (WGS) entry which is preliminary data.</text>
</comment>
<keyword evidence="3" id="KW-1185">Reference proteome</keyword>
<evidence type="ECO:0000313" key="2">
    <source>
        <dbReference type="EMBL" id="MYN04305.1"/>
    </source>
</evidence>
<sequence length="203" mass="22123">MSLARVPRASIYKWAPVSGETGIATSFNWAYSSRYASLLRIRRSRSCCDRPAKAARAGDGALSASANRRSSNKAAILFSLQSEEWLQTSAMLETILQDKAVPPLVRAKCEEAPVRMALADAAPIYRDAPEAIEARAAGTQMFRDFIDEVLPNAPLAARTLAGDLVMATLTEVGREFSETPRTEQEITCDADALADMLRANLTR</sequence>
<gene>
    <name evidence="2" type="ORF">GTP41_19620</name>
</gene>
<feature type="domain" description="Tetracyclin repressor-like C-terminal" evidence="1">
    <location>
        <begin position="103"/>
        <end position="201"/>
    </location>
</feature>
<protein>
    <recommendedName>
        <fullName evidence="1">Tetracyclin repressor-like C-terminal domain-containing protein</fullName>
    </recommendedName>
</protein>
<dbReference type="Gene3D" id="1.10.357.10">
    <property type="entry name" value="Tetracycline Repressor, domain 2"/>
    <property type="match status" value="1"/>
</dbReference>
<evidence type="ECO:0000313" key="3">
    <source>
        <dbReference type="Proteomes" id="UP000448575"/>
    </source>
</evidence>
<accession>A0A6N9HNN1</accession>
<dbReference type="InterPro" id="IPR040804">
    <property type="entry name" value="TetR_C_18"/>
</dbReference>
<dbReference type="AlphaFoldDB" id="A0A6N9HNN1"/>